<keyword evidence="2" id="KW-1185">Reference proteome</keyword>
<evidence type="ECO:0000313" key="2">
    <source>
        <dbReference type="Proteomes" id="UP001519287"/>
    </source>
</evidence>
<gene>
    <name evidence="1" type="ORF">J2Z66_008495</name>
</gene>
<accession>A0ABS4JCA6</accession>
<comment type="caution">
    <text evidence="1">The sequence shown here is derived from an EMBL/GenBank/DDBJ whole genome shotgun (WGS) entry which is preliminary data.</text>
</comment>
<protein>
    <recommendedName>
        <fullName evidence="3">Right-handed parallel beta-helix repeat-containing protein</fullName>
    </recommendedName>
</protein>
<proteinExistence type="predicted"/>
<evidence type="ECO:0000313" key="1">
    <source>
        <dbReference type="EMBL" id="MBP1996835.1"/>
    </source>
</evidence>
<dbReference type="EMBL" id="JAGGLB010000058">
    <property type="protein sequence ID" value="MBP1996835.1"/>
    <property type="molecule type" value="Genomic_DNA"/>
</dbReference>
<dbReference type="InterPro" id="IPR011050">
    <property type="entry name" value="Pectin_lyase_fold/virulence"/>
</dbReference>
<dbReference type="Proteomes" id="UP001519287">
    <property type="component" value="Unassembled WGS sequence"/>
</dbReference>
<dbReference type="RefSeq" id="WP_209979625.1">
    <property type="nucleotide sequence ID" value="NZ_JAGGLB010000058.1"/>
</dbReference>
<evidence type="ECO:0008006" key="3">
    <source>
        <dbReference type="Google" id="ProtNLM"/>
    </source>
</evidence>
<dbReference type="PROSITE" id="PS51318">
    <property type="entry name" value="TAT"/>
    <property type="match status" value="1"/>
</dbReference>
<dbReference type="InterPro" id="IPR006311">
    <property type="entry name" value="TAT_signal"/>
</dbReference>
<name>A0ABS4JCA6_9BACL</name>
<reference evidence="1 2" key="1">
    <citation type="submission" date="2021-03" db="EMBL/GenBank/DDBJ databases">
        <title>Genomic Encyclopedia of Type Strains, Phase IV (KMG-IV): sequencing the most valuable type-strain genomes for metagenomic binning, comparative biology and taxonomic classification.</title>
        <authorList>
            <person name="Goeker M."/>
        </authorList>
    </citation>
    <scope>NUCLEOTIDE SEQUENCE [LARGE SCALE GENOMIC DNA]</scope>
    <source>
        <strain evidence="1 2">DSM 26048</strain>
    </source>
</reference>
<dbReference type="SUPFAM" id="SSF51126">
    <property type="entry name" value="Pectin lyase-like"/>
    <property type="match status" value="1"/>
</dbReference>
<organism evidence="1 2">
    <name type="scientific">Paenibacillus eucommiae</name>
    <dbReference type="NCBI Taxonomy" id="1355755"/>
    <lineage>
        <taxon>Bacteria</taxon>
        <taxon>Bacillati</taxon>
        <taxon>Bacillota</taxon>
        <taxon>Bacilli</taxon>
        <taxon>Bacillales</taxon>
        <taxon>Paenibacillaceae</taxon>
        <taxon>Paenibacillus</taxon>
    </lineage>
</organism>
<sequence>MGEQEDSKELAEGTAAELRGNLMKPISRRKLLASLSLAGAVIAAEGLILSSAFASAKEESVTDATYGKRGGGGGGGLPGLTSRVEALEACCDGQVQLVDFGADGTVTADTAALASLAAYVNGFPNGTAPFFTVDGLPVRVGINRASAPMKYTISTGVQFTRPVELMGSLSKVLDYTGTGAMLTMGPDDGRTSGNLFRDDHYIMEGLHFTGGKQMTVGITFTPFTGFMARIKDCVFNMFGNPNSWAIDFQAQNWWPEITGCRWETYDTQSKNFVKAIDDGRGGAYRGSGNSRLSFVDNKGKWHGEIGNGGIGIYTNAVKTLISRCDFENAGTGIQLGYPSLKTEVENCYFEQYTGSVSIRLGDDTAQPNNSINLISIRGIFCNLHQAGKFLDTGNANVIASGLDVDGVTLSAGQEQSPVLNLNDLPGQYVRVRNIVASYQPLLPVTTNPIKVIDVDGVLNKSVINGALAASQFGDNYTVPAIALKQLTDMWFAVTDFPSCTASRVKLDHTDYLRTRFSPYALKFNQGGTGTYKAVFFMVPNLCDMVGHVNTLQVFARSSSAANLRIVPKAAYNAATIVSVANKNETVLLTSEFQEFTIPFFVPDHENLNQDSWFILELNMPDSADWYEFTGVRINQADFGLCHSNNTMTEGETLAAVRQYFERRSVVLSGNSFSKMTLDMASKARALTSAVMTFTSPAISPINGVEVQGGAVFNLGTAHTDVEAVVDFDTRAFYF</sequence>